<gene>
    <name evidence="1" type="ORF">HD601_001438</name>
</gene>
<dbReference type="AlphaFoldDB" id="A0A7W9GND9"/>
<dbReference type="RefSeq" id="WP_221440651.1">
    <property type="nucleotide sequence ID" value="NZ_JACHMM010000001.1"/>
</dbReference>
<sequence>MIELIRAWDRRHRHGSQPVIAVHPAGTPDERLGPGWVIEKRHTRVTVTWP</sequence>
<evidence type="ECO:0000313" key="1">
    <source>
        <dbReference type="EMBL" id="MBB5786863.1"/>
    </source>
</evidence>
<accession>A0A7W9GND9</accession>
<organism evidence="1 2">
    <name type="scientific">Jiangella mangrovi</name>
    <dbReference type="NCBI Taxonomy" id="1524084"/>
    <lineage>
        <taxon>Bacteria</taxon>
        <taxon>Bacillati</taxon>
        <taxon>Actinomycetota</taxon>
        <taxon>Actinomycetes</taxon>
        <taxon>Jiangellales</taxon>
        <taxon>Jiangellaceae</taxon>
        <taxon>Jiangella</taxon>
    </lineage>
</organism>
<comment type="caution">
    <text evidence="1">The sequence shown here is derived from an EMBL/GenBank/DDBJ whole genome shotgun (WGS) entry which is preliminary data.</text>
</comment>
<reference evidence="1 2" key="1">
    <citation type="submission" date="2020-08" db="EMBL/GenBank/DDBJ databases">
        <title>Sequencing the genomes of 1000 actinobacteria strains.</title>
        <authorList>
            <person name="Klenk H.-P."/>
        </authorList>
    </citation>
    <scope>NUCLEOTIDE SEQUENCE [LARGE SCALE GENOMIC DNA]</scope>
    <source>
        <strain evidence="1 2">DSM 102122</strain>
    </source>
</reference>
<evidence type="ECO:0000313" key="2">
    <source>
        <dbReference type="Proteomes" id="UP000542813"/>
    </source>
</evidence>
<dbReference type="Proteomes" id="UP000542813">
    <property type="component" value="Unassembled WGS sequence"/>
</dbReference>
<name>A0A7W9GND9_9ACTN</name>
<protein>
    <submittedName>
        <fullName evidence="1">Uncharacterized protein</fullName>
    </submittedName>
</protein>
<keyword evidence="2" id="KW-1185">Reference proteome</keyword>
<proteinExistence type="predicted"/>
<dbReference type="EMBL" id="JACHMM010000001">
    <property type="protein sequence ID" value="MBB5786863.1"/>
    <property type="molecule type" value="Genomic_DNA"/>
</dbReference>